<evidence type="ECO:0000256" key="7">
    <source>
        <dbReference type="SAM" id="Coils"/>
    </source>
</evidence>
<feature type="transmembrane region" description="Helical" evidence="8">
    <location>
        <begin position="14"/>
        <end position="36"/>
    </location>
</feature>
<keyword evidence="2" id="KW-1003">Cell membrane</keyword>
<dbReference type="PROSITE" id="PS50111">
    <property type="entry name" value="CHEMOTAXIS_TRANSDUC_2"/>
    <property type="match status" value="1"/>
</dbReference>
<keyword evidence="4 6" id="KW-0807">Transducer</keyword>
<dbReference type="SUPFAM" id="SSF58104">
    <property type="entry name" value="Methyl-accepting chemotaxis protein (MCP) signaling domain"/>
    <property type="match status" value="1"/>
</dbReference>
<feature type="coiled-coil region" evidence="7">
    <location>
        <begin position="220"/>
        <end position="247"/>
    </location>
</feature>
<feature type="transmembrane region" description="Helical" evidence="8">
    <location>
        <begin position="48"/>
        <end position="73"/>
    </location>
</feature>
<dbReference type="RefSeq" id="WP_191703213.1">
    <property type="nucleotide sequence ID" value="NZ_JACSPW010000004.1"/>
</dbReference>
<dbReference type="CDD" id="cd06225">
    <property type="entry name" value="HAMP"/>
    <property type="match status" value="1"/>
</dbReference>
<evidence type="ECO:0000259" key="9">
    <source>
        <dbReference type="PROSITE" id="PS50111"/>
    </source>
</evidence>
<dbReference type="Gene3D" id="1.10.287.950">
    <property type="entry name" value="Methyl-accepting chemotaxis protein"/>
    <property type="match status" value="1"/>
</dbReference>
<keyword evidence="3 8" id="KW-0472">Membrane</keyword>
<evidence type="ECO:0000256" key="4">
    <source>
        <dbReference type="ARBA" id="ARBA00023224"/>
    </source>
</evidence>
<dbReference type="Proteomes" id="UP000600565">
    <property type="component" value="Unassembled WGS sequence"/>
</dbReference>
<dbReference type="EMBL" id="JACSPW010000004">
    <property type="protein sequence ID" value="MBD8032611.1"/>
    <property type="molecule type" value="Genomic_DNA"/>
</dbReference>
<comment type="caution">
    <text evidence="11">The sequence shown here is derived from an EMBL/GenBank/DDBJ whole genome shotgun (WGS) entry which is preliminary data.</text>
</comment>
<evidence type="ECO:0000313" key="11">
    <source>
        <dbReference type="EMBL" id="MBD8032611.1"/>
    </source>
</evidence>
<evidence type="ECO:0000313" key="12">
    <source>
        <dbReference type="Proteomes" id="UP000600565"/>
    </source>
</evidence>
<evidence type="ECO:0000256" key="2">
    <source>
        <dbReference type="ARBA" id="ARBA00022475"/>
    </source>
</evidence>
<keyword evidence="8" id="KW-1133">Transmembrane helix</keyword>
<comment type="similarity">
    <text evidence="5">Belongs to the methyl-accepting chemotaxis (MCP) protein family.</text>
</comment>
<evidence type="ECO:0000256" key="8">
    <source>
        <dbReference type="SAM" id="Phobius"/>
    </source>
</evidence>
<dbReference type="PANTHER" id="PTHR32089:SF114">
    <property type="entry name" value="METHYL-ACCEPTING CHEMOTAXIS PROTEIN MCPB"/>
    <property type="match status" value="1"/>
</dbReference>
<name>A0ABR8XL04_9BACL</name>
<dbReference type="InterPro" id="IPR003660">
    <property type="entry name" value="HAMP_dom"/>
</dbReference>
<dbReference type="Pfam" id="PF00015">
    <property type="entry name" value="MCPsignal"/>
    <property type="match status" value="1"/>
</dbReference>
<dbReference type="PROSITE" id="PS50885">
    <property type="entry name" value="HAMP"/>
    <property type="match status" value="1"/>
</dbReference>
<comment type="subcellular location">
    <subcellularLocation>
        <location evidence="1">Cell membrane</location>
    </subcellularLocation>
</comment>
<keyword evidence="8" id="KW-0812">Transmembrane</keyword>
<gene>
    <name evidence="11" type="ORF">H9632_05985</name>
</gene>
<evidence type="ECO:0000256" key="6">
    <source>
        <dbReference type="PROSITE-ProRule" id="PRU00284"/>
    </source>
</evidence>
<dbReference type="Gene3D" id="6.10.340.10">
    <property type="match status" value="1"/>
</dbReference>
<dbReference type="InterPro" id="IPR004089">
    <property type="entry name" value="MCPsignal_dom"/>
</dbReference>
<keyword evidence="7" id="KW-0175">Coiled coil</keyword>
<organism evidence="11 12">
    <name type="scientific">Solibacillus merdavium</name>
    <dbReference type="NCBI Taxonomy" id="2762218"/>
    <lineage>
        <taxon>Bacteria</taxon>
        <taxon>Bacillati</taxon>
        <taxon>Bacillota</taxon>
        <taxon>Bacilli</taxon>
        <taxon>Bacillales</taxon>
        <taxon>Caryophanaceae</taxon>
        <taxon>Solibacillus</taxon>
    </lineage>
</organism>
<feature type="domain" description="Methyl-accepting transducer" evidence="9">
    <location>
        <begin position="142"/>
        <end position="378"/>
    </location>
</feature>
<dbReference type="SMART" id="SM00283">
    <property type="entry name" value="MA"/>
    <property type="match status" value="1"/>
</dbReference>
<keyword evidence="12" id="KW-1185">Reference proteome</keyword>
<evidence type="ECO:0000256" key="5">
    <source>
        <dbReference type="ARBA" id="ARBA00029447"/>
    </source>
</evidence>
<evidence type="ECO:0000259" key="10">
    <source>
        <dbReference type="PROSITE" id="PS50885"/>
    </source>
</evidence>
<feature type="domain" description="HAMP" evidence="10">
    <location>
        <begin position="70"/>
        <end position="123"/>
    </location>
</feature>
<accession>A0ABR8XL04</accession>
<dbReference type="Pfam" id="PF00672">
    <property type="entry name" value="HAMP"/>
    <property type="match status" value="1"/>
</dbReference>
<dbReference type="PANTHER" id="PTHR32089">
    <property type="entry name" value="METHYL-ACCEPTING CHEMOTAXIS PROTEIN MCPB"/>
    <property type="match status" value="1"/>
</dbReference>
<dbReference type="SMART" id="SM00304">
    <property type="entry name" value="HAMP"/>
    <property type="match status" value="1"/>
</dbReference>
<proteinExistence type="inferred from homology"/>
<evidence type="ECO:0000256" key="3">
    <source>
        <dbReference type="ARBA" id="ARBA00023136"/>
    </source>
</evidence>
<sequence>MDSQKKSFSLRRKLVLFVGILALITYTCSFVFIEYLRPMFFENTSTSLFQIITYVLGIFWSCALAAVFSLVIVRPLQRLESSANQVAEGKIGKDVDMPKTNDEIRTVAEAFQAMVVNLRKMVNGIEDNYKTTDKTIRKLSDESVSVTNNAEQITSNISQISLGAESSAVAIQETVEAIEEVRTLASEVNNKALQTASRSKDLLSNLTSTTDAIHGVVNSIQKIAADNENSLVNIRELENNAEQIERIISLVGDIAGQTNLLALNASIEAARAGEHGKGFAVVAEEVRGLADESANAVQGITKLIQTMQQNVSIVVKQMNEQVTFAANESSRVSETTTAVEGMTKSVYEMADDVVQISQLVEQQMKNIEHTSQQSQEVAAIAEQTSASAQEVSAASSEQAQAIKKVEALASDLNQQSAELYRMIQQFDRNE</sequence>
<reference evidence="11 12" key="1">
    <citation type="submission" date="2020-08" db="EMBL/GenBank/DDBJ databases">
        <title>A Genomic Blueprint of the Chicken Gut Microbiome.</title>
        <authorList>
            <person name="Gilroy R."/>
            <person name="Ravi A."/>
            <person name="Getino M."/>
            <person name="Pursley I."/>
            <person name="Horton D.L."/>
            <person name="Alikhan N.-F."/>
            <person name="Baker D."/>
            <person name="Gharbi K."/>
            <person name="Hall N."/>
            <person name="Watson M."/>
            <person name="Adriaenssens E.M."/>
            <person name="Foster-Nyarko E."/>
            <person name="Jarju S."/>
            <person name="Secka A."/>
            <person name="Antonio M."/>
            <person name="Oren A."/>
            <person name="Chaudhuri R."/>
            <person name="La Ragione R.M."/>
            <person name="Hildebrand F."/>
            <person name="Pallen M.J."/>
        </authorList>
    </citation>
    <scope>NUCLEOTIDE SEQUENCE [LARGE SCALE GENOMIC DNA]</scope>
    <source>
        <strain evidence="11 12">Sa1YVA6</strain>
    </source>
</reference>
<evidence type="ECO:0000256" key="1">
    <source>
        <dbReference type="ARBA" id="ARBA00004236"/>
    </source>
</evidence>
<protein>
    <submittedName>
        <fullName evidence="11">Methyl-accepting chemotaxis protein</fullName>
    </submittedName>
</protein>